<dbReference type="InterPro" id="IPR043425">
    <property type="entry name" value="NusG-like"/>
</dbReference>
<feature type="domain" description="KOW" evidence="4">
    <location>
        <begin position="114"/>
        <end position="141"/>
    </location>
</feature>
<protein>
    <submittedName>
        <fullName evidence="5">Transcription termination/antitermination protein NusG</fullName>
    </submittedName>
</protein>
<dbReference type="InterPro" id="IPR047663">
    <property type="entry name" value="Transcription_antiterm_LoaP"/>
</dbReference>
<accession>A0ABM8I3S5</accession>
<evidence type="ECO:0000256" key="3">
    <source>
        <dbReference type="ARBA" id="ARBA00023163"/>
    </source>
</evidence>
<dbReference type="PANTHER" id="PTHR30265">
    <property type="entry name" value="RHO-INTERACTING TRANSCRIPTION TERMINATION FACTOR NUSG"/>
    <property type="match status" value="1"/>
</dbReference>
<dbReference type="InterPro" id="IPR006645">
    <property type="entry name" value="NGN-like_dom"/>
</dbReference>
<dbReference type="SMART" id="SM00739">
    <property type="entry name" value="KOW"/>
    <property type="match status" value="1"/>
</dbReference>
<dbReference type="Pfam" id="PF02357">
    <property type="entry name" value="NusG"/>
    <property type="match status" value="1"/>
</dbReference>
<keyword evidence="6" id="KW-1185">Reference proteome</keyword>
<evidence type="ECO:0000313" key="5">
    <source>
        <dbReference type="EMBL" id="BDZ76283.1"/>
    </source>
</evidence>
<keyword evidence="1" id="KW-0889">Transcription antitermination</keyword>
<reference evidence="6" key="1">
    <citation type="journal article" date="2023" name="Int. J. Syst. Evol. Microbiol.">
        <title>Claveliimonas bilis gen. nov., sp. nov., deoxycholic acid-producing bacteria isolated from human faeces, and reclassification of Sellimonas monacensis Zenner et al. 2021 as Claveliimonas monacensis comb. nov.</title>
        <authorList>
            <person name="Hisatomi A."/>
            <person name="Kastawa N.W.E.P.G."/>
            <person name="Song I."/>
            <person name="Ohkuma M."/>
            <person name="Fukiya S."/>
            <person name="Sakamoto M."/>
        </authorList>
    </citation>
    <scope>NUCLEOTIDE SEQUENCE [LARGE SCALE GENOMIC DNA]</scope>
    <source>
        <strain evidence="6">12BBH14</strain>
    </source>
</reference>
<dbReference type="PANTHER" id="PTHR30265:SF4">
    <property type="entry name" value="KOW MOTIF FAMILY PROTEIN, EXPRESSED"/>
    <property type="match status" value="1"/>
</dbReference>
<dbReference type="CDD" id="cd06091">
    <property type="entry name" value="KOW_NusG"/>
    <property type="match status" value="1"/>
</dbReference>
<proteinExistence type="predicted"/>
<dbReference type="SUPFAM" id="SSF50104">
    <property type="entry name" value="Translation proteins SH3-like domain"/>
    <property type="match status" value="1"/>
</dbReference>
<sequence>MWYVIQVKTGNEEEISTQCSRIVDPAVLEKSFIPYCEQMKKYHGEWHKEKKVLFPGYVFLVSGDKDRLFLELKKVTGLTKLLGTGQEVVPLTLPEIEFLQRFGKEDQIVEMSRGIIENDKVIITSGPLKGNEALIKKIDRHKRRAYLEIEMFGRKVETQVGVEIVKKRE</sequence>
<evidence type="ECO:0000313" key="6">
    <source>
        <dbReference type="Proteomes" id="UP001305815"/>
    </source>
</evidence>
<dbReference type="Pfam" id="PF00467">
    <property type="entry name" value="KOW"/>
    <property type="match status" value="1"/>
</dbReference>
<evidence type="ECO:0000256" key="2">
    <source>
        <dbReference type="ARBA" id="ARBA00023015"/>
    </source>
</evidence>
<keyword evidence="2" id="KW-0805">Transcription regulation</keyword>
<name>A0ABM8I3S5_9FIRM</name>
<dbReference type="RefSeq" id="WP_316266128.1">
    <property type="nucleotide sequence ID" value="NZ_AP027742.1"/>
</dbReference>
<dbReference type="Gene3D" id="3.30.70.940">
    <property type="entry name" value="NusG, N-terminal domain"/>
    <property type="match status" value="1"/>
</dbReference>
<dbReference type="InterPro" id="IPR014722">
    <property type="entry name" value="Rib_uL2_dom2"/>
</dbReference>
<dbReference type="InterPro" id="IPR036735">
    <property type="entry name" value="NGN_dom_sf"/>
</dbReference>
<dbReference type="InterPro" id="IPR005824">
    <property type="entry name" value="KOW"/>
</dbReference>
<dbReference type="Proteomes" id="UP001305815">
    <property type="component" value="Chromosome"/>
</dbReference>
<dbReference type="InterPro" id="IPR008991">
    <property type="entry name" value="Translation_prot_SH3-like_sf"/>
</dbReference>
<organism evidence="5 6">
    <name type="scientific">Claveliimonas bilis</name>
    <dbReference type="NCBI Taxonomy" id="3028070"/>
    <lineage>
        <taxon>Bacteria</taxon>
        <taxon>Bacillati</taxon>
        <taxon>Bacillota</taxon>
        <taxon>Clostridia</taxon>
        <taxon>Lachnospirales</taxon>
        <taxon>Lachnospiraceae</taxon>
        <taxon>Claveliimonas</taxon>
    </lineage>
</organism>
<dbReference type="EMBL" id="AP027742">
    <property type="protein sequence ID" value="BDZ76283.1"/>
    <property type="molecule type" value="Genomic_DNA"/>
</dbReference>
<gene>
    <name evidence="5" type="primary">nusG_2</name>
    <name evidence="5" type="ORF">Lac1_04660</name>
</gene>
<dbReference type="SUPFAM" id="SSF82679">
    <property type="entry name" value="N-utilization substance G protein NusG, N-terminal domain"/>
    <property type="match status" value="1"/>
</dbReference>
<evidence type="ECO:0000259" key="4">
    <source>
        <dbReference type="SMART" id="SM00739"/>
    </source>
</evidence>
<dbReference type="NCBIfam" id="NF033641">
    <property type="entry name" value="antiterm_LoaP"/>
    <property type="match status" value="1"/>
</dbReference>
<dbReference type="Gene3D" id="2.30.30.30">
    <property type="match status" value="1"/>
</dbReference>
<keyword evidence="3" id="KW-0804">Transcription</keyword>
<evidence type="ECO:0000256" key="1">
    <source>
        <dbReference type="ARBA" id="ARBA00022814"/>
    </source>
</evidence>